<evidence type="ECO:0000259" key="2">
    <source>
        <dbReference type="Pfam" id="PF01642"/>
    </source>
</evidence>
<dbReference type="Proteomes" id="UP001595821">
    <property type="component" value="Unassembled WGS sequence"/>
</dbReference>
<dbReference type="AlphaFoldDB" id="A0ABD5NX57"/>
<evidence type="ECO:0000313" key="3">
    <source>
        <dbReference type="EMBL" id="MFC4246638.1"/>
    </source>
</evidence>
<organism evidence="3 4">
    <name type="scientific">Natribaculum luteum</name>
    <dbReference type="NCBI Taxonomy" id="1586232"/>
    <lineage>
        <taxon>Archaea</taxon>
        <taxon>Methanobacteriati</taxon>
        <taxon>Methanobacteriota</taxon>
        <taxon>Stenosarchaea group</taxon>
        <taxon>Halobacteria</taxon>
        <taxon>Halobacteriales</taxon>
        <taxon>Natrialbaceae</taxon>
        <taxon>Natribaculum</taxon>
    </lineage>
</organism>
<evidence type="ECO:0000256" key="1">
    <source>
        <dbReference type="ARBA" id="ARBA00023235"/>
    </source>
</evidence>
<dbReference type="PANTHER" id="PTHR48101">
    <property type="entry name" value="METHYLMALONYL-COA MUTASE, MITOCHONDRIAL-RELATED"/>
    <property type="match status" value="1"/>
</dbReference>
<reference evidence="3 4" key="1">
    <citation type="journal article" date="2014" name="Int. J. Syst. Evol. Microbiol.">
        <title>Complete genome sequence of Corynebacterium casei LMG S-19264T (=DSM 44701T), isolated from a smear-ripened cheese.</title>
        <authorList>
            <consortium name="US DOE Joint Genome Institute (JGI-PGF)"/>
            <person name="Walter F."/>
            <person name="Albersmeier A."/>
            <person name="Kalinowski J."/>
            <person name="Ruckert C."/>
        </authorList>
    </citation>
    <scope>NUCLEOTIDE SEQUENCE [LARGE SCALE GENOMIC DNA]</scope>
    <source>
        <strain evidence="3 4">IBRC-M 10912</strain>
    </source>
</reference>
<comment type="caution">
    <text evidence="3">The sequence shown here is derived from an EMBL/GenBank/DDBJ whole genome shotgun (WGS) entry which is preliminary data.</text>
</comment>
<proteinExistence type="predicted"/>
<dbReference type="PANTHER" id="PTHR48101:SF1">
    <property type="entry name" value="METHYLMALONYL-COA MUTASE, LARGE SUBUNIT"/>
    <property type="match status" value="1"/>
</dbReference>
<dbReference type="RefSeq" id="WP_246966650.1">
    <property type="nucleotide sequence ID" value="NZ_CP095397.1"/>
</dbReference>
<dbReference type="GeneID" id="71854578"/>
<dbReference type="SUPFAM" id="SSF51703">
    <property type="entry name" value="Cobalamin (vitamin B12)-dependent enzymes"/>
    <property type="match status" value="1"/>
</dbReference>
<dbReference type="InterPro" id="IPR016176">
    <property type="entry name" value="Cbl-dep_enz_cat"/>
</dbReference>
<sequence length="566" mass="63539">MYDDDDLADIREAKSEWEAETLEPVLERHGERQDRFATVSNLEVDRLYTPADVADLDYLEDLGFPGEEPYTRGPYPTMYRGRTWTMRQFAGFGTAEETNDRFHYLIEQGQTGLSTAFDMPTLMGIDSDDPMSEGEVGKEGVAVDTLRDMEILFEGIDIGEVSTSFTINPSAPVIYAMYVALADQQGVPREQIRGTLQNDMFKEFIAQKEWVIPPEPSLDLVTDVVEFSTEETPKFHPISVSGYHIREAGSTAAQELAFTLADGFGYVEDAMDRGLDVDDFAPRLSFFFNCHNSFFEEIAKYRAARRIYARVMDAWYDAERAESKRLKFHTQTAGQSLTAQQPLNNVVRVTIQALAGVLGGTQSLHTNSFDEALALPSEKAVRVALRTQQIIAEESGAADIADPLGGSFAVETLTDEIEARTMEYIEHIREMGNGSVRDGILQGIDDGYFLREIQEASYEYQERVEAGEEVVVGVNEYTIEEDTSPEILQVDETAQERQLERLEETKAERDDDAVEESLTALREAIDRGENTMPYIVDAVKAYATMGEIMQVFEEQYGAYSERIGLA</sequence>
<dbReference type="InterPro" id="IPR006098">
    <property type="entry name" value="MMCoA_mutase_a_cat"/>
</dbReference>
<keyword evidence="1" id="KW-0413">Isomerase</keyword>
<protein>
    <submittedName>
        <fullName evidence="3">Methylmalonyl-CoA mutase family protein</fullName>
    </submittedName>
</protein>
<dbReference type="Pfam" id="PF01642">
    <property type="entry name" value="MM_CoA_mutase"/>
    <property type="match status" value="1"/>
</dbReference>
<evidence type="ECO:0000313" key="4">
    <source>
        <dbReference type="Proteomes" id="UP001595821"/>
    </source>
</evidence>
<feature type="domain" description="Methylmalonyl-CoA mutase alpha/beta chain catalytic" evidence="2">
    <location>
        <begin position="38"/>
        <end position="557"/>
    </location>
</feature>
<dbReference type="CDD" id="cd03680">
    <property type="entry name" value="MM_CoA_mutase_ICM_like"/>
    <property type="match status" value="1"/>
</dbReference>
<dbReference type="NCBIfam" id="TIGR00641">
    <property type="entry name" value="acid_CoA_mut_N"/>
    <property type="match status" value="1"/>
</dbReference>
<dbReference type="InterPro" id="IPR006099">
    <property type="entry name" value="MeMalonylCoA_mutase_a/b_cat"/>
</dbReference>
<accession>A0ABD5NX57</accession>
<name>A0ABD5NX57_9EURY</name>
<dbReference type="EMBL" id="JBHSDJ010000013">
    <property type="protein sequence ID" value="MFC4246638.1"/>
    <property type="molecule type" value="Genomic_DNA"/>
</dbReference>
<dbReference type="Gene3D" id="3.20.20.240">
    <property type="entry name" value="Methylmalonyl-CoA mutase"/>
    <property type="match status" value="1"/>
</dbReference>
<gene>
    <name evidence="3" type="ORF">ACFOZ7_06460</name>
</gene>
<dbReference type="GO" id="GO:0016853">
    <property type="term" value="F:isomerase activity"/>
    <property type="evidence" value="ECO:0007669"/>
    <property type="project" value="UniProtKB-KW"/>
</dbReference>